<dbReference type="PANTHER" id="PTHR30027">
    <property type="entry name" value="RIBOSOMAL RNA SMALL SUBUNIT METHYLTRANSFERASE E"/>
    <property type="match status" value="1"/>
</dbReference>
<evidence type="ECO:0000256" key="8">
    <source>
        <dbReference type="ARBA" id="ARBA00022679"/>
    </source>
</evidence>
<protein>
    <recommendedName>
        <fullName evidence="4 12">Ribosomal RNA small subunit methyltransferase E</fullName>
        <ecNumber evidence="3 12">2.1.1.193</ecNumber>
    </recommendedName>
</protein>
<keyword evidence="6 12" id="KW-0698">rRNA processing</keyword>
<evidence type="ECO:0000256" key="6">
    <source>
        <dbReference type="ARBA" id="ARBA00022552"/>
    </source>
</evidence>
<comment type="function">
    <text evidence="10 12">Specifically methylates the N3 position of the uracil ring of uridine 1498 (m3U1498) in 16S rRNA. Acts on the fully assembled 30S ribosomal subunit.</text>
</comment>
<dbReference type="SUPFAM" id="SSF75217">
    <property type="entry name" value="alpha/beta knot"/>
    <property type="match status" value="1"/>
</dbReference>
<dbReference type="InterPro" id="IPR046887">
    <property type="entry name" value="RsmE_PUA-like"/>
</dbReference>
<dbReference type="Gene3D" id="2.40.240.20">
    <property type="entry name" value="Hypothetical PUA domain-like, domain 1"/>
    <property type="match status" value="1"/>
</dbReference>
<feature type="domain" description="Ribosomal RNA small subunit methyltransferase E methyltransferase" evidence="13">
    <location>
        <begin position="76"/>
        <end position="239"/>
    </location>
</feature>
<dbReference type="InterPro" id="IPR029026">
    <property type="entry name" value="tRNA_m1G_MTases_N"/>
</dbReference>
<evidence type="ECO:0000259" key="14">
    <source>
        <dbReference type="Pfam" id="PF20260"/>
    </source>
</evidence>
<evidence type="ECO:0000256" key="1">
    <source>
        <dbReference type="ARBA" id="ARBA00004496"/>
    </source>
</evidence>
<name>A0ABV8JHD8_9BACL</name>
<dbReference type="RefSeq" id="WP_380703969.1">
    <property type="nucleotide sequence ID" value="NZ_JBHSAP010000009.1"/>
</dbReference>
<comment type="similarity">
    <text evidence="2 12">Belongs to the RNA methyltransferase RsmE family.</text>
</comment>
<dbReference type="Pfam" id="PF20260">
    <property type="entry name" value="PUA_4"/>
    <property type="match status" value="1"/>
</dbReference>
<keyword evidence="9 12" id="KW-0949">S-adenosyl-L-methionine</keyword>
<dbReference type="Gene3D" id="3.40.1280.10">
    <property type="match status" value="1"/>
</dbReference>
<proteinExistence type="inferred from homology"/>
<dbReference type="InterPro" id="IPR046886">
    <property type="entry name" value="RsmE_MTase_dom"/>
</dbReference>
<organism evidence="15 16">
    <name type="scientific">Salinithrix halophila</name>
    <dbReference type="NCBI Taxonomy" id="1485204"/>
    <lineage>
        <taxon>Bacteria</taxon>
        <taxon>Bacillati</taxon>
        <taxon>Bacillota</taxon>
        <taxon>Bacilli</taxon>
        <taxon>Bacillales</taxon>
        <taxon>Thermoactinomycetaceae</taxon>
        <taxon>Salinithrix</taxon>
    </lineage>
</organism>
<keyword evidence="5 12" id="KW-0963">Cytoplasm</keyword>
<comment type="subcellular location">
    <subcellularLocation>
        <location evidence="1 12">Cytoplasm</location>
    </subcellularLocation>
</comment>
<dbReference type="InterPro" id="IPR029028">
    <property type="entry name" value="Alpha/beta_knot_MTases"/>
</dbReference>
<evidence type="ECO:0000313" key="16">
    <source>
        <dbReference type="Proteomes" id="UP001595843"/>
    </source>
</evidence>
<evidence type="ECO:0000256" key="4">
    <source>
        <dbReference type="ARBA" id="ARBA00013673"/>
    </source>
</evidence>
<evidence type="ECO:0000256" key="5">
    <source>
        <dbReference type="ARBA" id="ARBA00022490"/>
    </source>
</evidence>
<dbReference type="PANTHER" id="PTHR30027:SF3">
    <property type="entry name" value="16S RRNA (URACIL(1498)-N(3))-METHYLTRANSFERASE"/>
    <property type="match status" value="1"/>
</dbReference>
<accession>A0ABV8JHD8</accession>
<keyword evidence="16" id="KW-1185">Reference proteome</keyword>
<evidence type="ECO:0000256" key="3">
    <source>
        <dbReference type="ARBA" id="ARBA00012328"/>
    </source>
</evidence>
<evidence type="ECO:0000256" key="11">
    <source>
        <dbReference type="ARBA" id="ARBA00047944"/>
    </source>
</evidence>
<sequence length="251" mass="27695">MQRYFVNSNQIDENTGTIRIRDTDVHHIKNVLRLSVGDKLVCCDGDGADYRVEITGLEGEEVHCRIVAKTPSTGEPERLRVTVAPSLPKGDKMDWVLQKGTELGAFSFLPFSSIRTVVKLEGKKVSKKRERWQRIVKEAAEQSCRGRIPQVEPLMDWKGLIGRFADFDQVLFAYEKGGAPLARLLTERGPGSILVVVGPEGGFTDEETEEARSAGADIVHLGPRILRAETAPLALLSCISYTFGEMGGEPL</sequence>
<keyword evidence="7 12" id="KW-0489">Methyltransferase</keyword>
<evidence type="ECO:0000256" key="2">
    <source>
        <dbReference type="ARBA" id="ARBA00005528"/>
    </source>
</evidence>
<dbReference type="CDD" id="cd18084">
    <property type="entry name" value="RsmE-like"/>
    <property type="match status" value="1"/>
</dbReference>
<dbReference type="PIRSF" id="PIRSF015601">
    <property type="entry name" value="MTase_slr0722"/>
    <property type="match status" value="1"/>
</dbReference>
<dbReference type="EMBL" id="JBHSAP010000009">
    <property type="protein sequence ID" value="MFC4076749.1"/>
    <property type="molecule type" value="Genomic_DNA"/>
</dbReference>
<comment type="catalytic activity">
    <reaction evidence="11 12">
        <text>uridine(1498) in 16S rRNA + S-adenosyl-L-methionine = N(3)-methyluridine(1498) in 16S rRNA + S-adenosyl-L-homocysteine + H(+)</text>
        <dbReference type="Rhea" id="RHEA:42920"/>
        <dbReference type="Rhea" id="RHEA-COMP:10283"/>
        <dbReference type="Rhea" id="RHEA-COMP:10284"/>
        <dbReference type="ChEBI" id="CHEBI:15378"/>
        <dbReference type="ChEBI" id="CHEBI:57856"/>
        <dbReference type="ChEBI" id="CHEBI:59789"/>
        <dbReference type="ChEBI" id="CHEBI:65315"/>
        <dbReference type="ChEBI" id="CHEBI:74502"/>
        <dbReference type="EC" id="2.1.1.193"/>
    </reaction>
</comment>
<evidence type="ECO:0000256" key="9">
    <source>
        <dbReference type="ARBA" id="ARBA00022691"/>
    </source>
</evidence>
<evidence type="ECO:0000313" key="15">
    <source>
        <dbReference type="EMBL" id="MFC4076749.1"/>
    </source>
</evidence>
<gene>
    <name evidence="15" type="ORF">ACFOUO_07995</name>
</gene>
<evidence type="ECO:0000256" key="7">
    <source>
        <dbReference type="ARBA" id="ARBA00022603"/>
    </source>
</evidence>
<dbReference type="InterPro" id="IPR015947">
    <property type="entry name" value="PUA-like_sf"/>
</dbReference>
<dbReference type="InterPro" id="IPR006700">
    <property type="entry name" value="RsmE"/>
</dbReference>
<dbReference type="GO" id="GO:0032259">
    <property type="term" value="P:methylation"/>
    <property type="evidence" value="ECO:0007669"/>
    <property type="project" value="UniProtKB-KW"/>
</dbReference>
<dbReference type="SUPFAM" id="SSF88697">
    <property type="entry name" value="PUA domain-like"/>
    <property type="match status" value="1"/>
</dbReference>
<evidence type="ECO:0000256" key="12">
    <source>
        <dbReference type="PIRNR" id="PIRNR015601"/>
    </source>
</evidence>
<keyword evidence="8 12" id="KW-0808">Transferase</keyword>
<dbReference type="GO" id="GO:0008168">
    <property type="term" value="F:methyltransferase activity"/>
    <property type="evidence" value="ECO:0007669"/>
    <property type="project" value="UniProtKB-KW"/>
</dbReference>
<dbReference type="NCBIfam" id="NF008692">
    <property type="entry name" value="PRK11713.1-5"/>
    <property type="match status" value="1"/>
</dbReference>
<dbReference type="Pfam" id="PF04452">
    <property type="entry name" value="Methyltrans_RNA"/>
    <property type="match status" value="1"/>
</dbReference>
<evidence type="ECO:0000256" key="10">
    <source>
        <dbReference type="ARBA" id="ARBA00025699"/>
    </source>
</evidence>
<evidence type="ECO:0000259" key="13">
    <source>
        <dbReference type="Pfam" id="PF04452"/>
    </source>
</evidence>
<feature type="domain" description="Ribosomal RNA small subunit methyltransferase E PUA-like" evidence="14">
    <location>
        <begin position="20"/>
        <end position="66"/>
    </location>
</feature>
<dbReference type="NCBIfam" id="TIGR00046">
    <property type="entry name" value="RsmE family RNA methyltransferase"/>
    <property type="match status" value="1"/>
</dbReference>
<comment type="caution">
    <text evidence="15">The sequence shown here is derived from an EMBL/GenBank/DDBJ whole genome shotgun (WGS) entry which is preliminary data.</text>
</comment>
<reference evidence="16" key="1">
    <citation type="journal article" date="2019" name="Int. J. Syst. Evol. Microbiol.">
        <title>The Global Catalogue of Microorganisms (GCM) 10K type strain sequencing project: providing services to taxonomists for standard genome sequencing and annotation.</title>
        <authorList>
            <consortium name="The Broad Institute Genomics Platform"/>
            <consortium name="The Broad Institute Genome Sequencing Center for Infectious Disease"/>
            <person name="Wu L."/>
            <person name="Ma J."/>
        </authorList>
    </citation>
    <scope>NUCLEOTIDE SEQUENCE [LARGE SCALE GENOMIC DNA]</scope>
    <source>
        <strain evidence="16">IBRC-M 10813</strain>
    </source>
</reference>
<dbReference type="EC" id="2.1.1.193" evidence="3 12"/>
<dbReference type="Proteomes" id="UP001595843">
    <property type="component" value="Unassembled WGS sequence"/>
</dbReference>